<dbReference type="GO" id="GO:0009288">
    <property type="term" value="C:bacterial-type flagellum"/>
    <property type="evidence" value="ECO:0007669"/>
    <property type="project" value="InterPro"/>
</dbReference>
<dbReference type="PANTHER" id="PTHR30534:SF0">
    <property type="entry name" value="FLAGELLAR MOTOR SWITCH PROTEIN FLIG"/>
    <property type="match status" value="1"/>
</dbReference>
<dbReference type="Gene3D" id="1.10.220.30">
    <property type="match status" value="1"/>
</dbReference>
<dbReference type="EMBL" id="AP007255">
    <property type="protein sequence ID" value="BAE50504.1"/>
    <property type="molecule type" value="Genomic_DNA"/>
</dbReference>
<evidence type="ECO:0000256" key="1">
    <source>
        <dbReference type="ARBA" id="ARBA00025598"/>
    </source>
</evidence>
<dbReference type="AlphaFoldDB" id="Q2W6M1"/>
<accession>Q2W6M1</accession>
<dbReference type="SUPFAM" id="SSF48029">
    <property type="entry name" value="FliG"/>
    <property type="match status" value="1"/>
</dbReference>
<sequence length="467" mass="51993">MASSPEWADMEFLAQAPTRETARDLCLLINDLCHLFRMGKTGVLEDTVDHPERSLLFYAYRQVRDRPWLAEPVRDIFRHITLGLGEAVQVERLLDSRIAAVAEEDRRYIRDTLAGMADTSARENLRERLNDAAAGKVLVLRALRNSLVAHVGGYAPMVAADYARFSLPDTLRMEYDELFDLIANSVRTRVGGAADLVLPVDPIDPASYDYDRRMARRLGEEKEEVEEAVEPVPDLEGRLNAIAQGWANDDPVWRQSVDRLAGYLQLIRERSLKELMRLVDEGNWAISLLGLPTPVVSRIFGLMSNGAQASLLRHMEEHCDFDGICLTHGAVSRTRESVLQVIEQKGLVDGGAARLKTIMHAPLGYEAFDALATLDDGELNALWRQTSKDTVGTALLGTTTEVAVRLLSRLSEDARQMMLDDMESLSAEKTTADIQQAQRDVLMSWDDDATMDETLAGIRAILAESAS</sequence>
<protein>
    <recommendedName>
        <fullName evidence="2">Flagellar motor switch protein FliG C-terminal domain-containing protein</fullName>
    </recommendedName>
</protein>
<dbReference type="GO" id="GO:0071973">
    <property type="term" value="P:bacterial-type flagellum-dependent cell motility"/>
    <property type="evidence" value="ECO:0007669"/>
    <property type="project" value="InterPro"/>
</dbReference>
<dbReference type="GO" id="GO:0006935">
    <property type="term" value="P:chemotaxis"/>
    <property type="evidence" value="ECO:0007669"/>
    <property type="project" value="InterPro"/>
</dbReference>
<proteinExistence type="predicted"/>
<keyword evidence="4" id="KW-1185">Reference proteome</keyword>
<dbReference type="OrthoDB" id="7321821at2"/>
<name>Q2W6M1_PARM1</name>
<reference evidence="3 4" key="1">
    <citation type="journal article" date="2005" name="DNA Res.">
        <title>Complete genome sequence of the facultative anaerobic magnetotactic bacterium Magnetospirillum sp. strain AMB-1.</title>
        <authorList>
            <person name="Matsunaga T."/>
            <person name="Okamura Y."/>
            <person name="Fukuda Y."/>
            <person name="Wahyudi A.T."/>
            <person name="Murase Y."/>
            <person name="Takeyama H."/>
        </authorList>
    </citation>
    <scope>NUCLEOTIDE SEQUENCE [LARGE SCALE GENOMIC DNA]</scope>
    <source>
        <strain evidence="4">ATCC 700264 / AMB-1</strain>
    </source>
</reference>
<organism evidence="3 4">
    <name type="scientific">Paramagnetospirillum magneticum (strain ATCC 700264 / AMB-1)</name>
    <name type="common">Magnetospirillum magneticum</name>
    <dbReference type="NCBI Taxonomy" id="342108"/>
    <lineage>
        <taxon>Bacteria</taxon>
        <taxon>Pseudomonadati</taxon>
        <taxon>Pseudomonadota</taxon>
        <taxon>Alphaproteobacteria</taxon>
        <taxon>Rhodospirillales</taxon>
        <taxon>Magnetospirillaceae</taxon>
        <taxon>Paramagnetospirillum</taxon>
    </lineage>
</organism>
<dbReference type="InterPro" id="IPR000090">
    <property type="entry name" value="Flg_Motor_Flig"/>
</dbReference>
<evidence type="ECO:0000313" key="3">
    <source>
        <dbReference type="EMBL" id="BAE50504.1"/>
    </source>
</evidence>
<dbReference type="STRING" id="342108.amb1700"/>
<dbReference type="GO" id="GO:0003774">
    <property type="term" value="F:cytoskeletal motor activity"/>
    <property type="evidence" value="ECO:0007669"/>
    <property type="project" value="InterPro"/>
</dbReference>
<feature type="domain" description="Flagellar motor switch protein FliG C-terminal" evidence="2">
    <location>
        <begin position="368"/>
        <end position="443"/>
    </location>
</feature>
<dbReference type="Proteomes" id="UP000007058">
    <property type="component" value="Chromosome"/>
</dbReference>
<evidence type="ECO:0000259" key="2">
    <source>
        <dbReference type="Pfam" id="PF01706"/>
    </source>
</evidence>
<comment type="function">
    <text evidence="1">FliG is one of three proteins (FliG, FliN, FliM) that forms the rotor-mounted switch complex (C ring), located at the base of the basal body. This complex interacts with the CheY and CheZ chemotaxis proteins, in addition to contacting components of the motor that determine the direction of flagellar rotation.</text>
</comment>
<evidence type="ECO:0000313" key="4">
    <source>
        <dbReference type="Proteomes" id="UP000007058"/>
    </source>
</evidence>
<dbReference type="HOGENOM" id="CLU_585009_0_0_5"/>
<dbReference type="KEGG" id="mag:amb1700"/>
<dbReference type="InterPro" id="IPR011002">
    <property type="entry name" value="FliG_a-hlx"/>
</dbReference>
<dbReference type="Pfam" id="PF01706">
    <property type="entry name" value="FliG_C"/>
    <property type="match status" value="1"/>
</dbReference>
<dbReference type="InterPro" id="IPR023087">
    <property type="entry name" value="Flg_Motor_Flig_C"/>
</dbReference>
<gene>
    <name evidence="3" type="ordered locus">amb1700</name>
</gene>
<dbReference type="PANTHER" id="PTHR30534">
    <property type="entry name" value="FLAGELLAR MOTOR SWITCH PROTEIN FLIG"/>
    <property type="match status" value="1"/>
</dbReference>